<dbReference type="Proteomes" id="UP001172159">
    <property type="component" value="Unassembled WGS sequence"/>
</dbReference>
<evidence type="ECO:0000313" key="1">
    <source>
        <dbReference type="EMBL" id="KAK0748382.1"/>
    </source>
</evidence>
<evidence type="ECO:0000313" key="2">
    <source>
        <dbReference type="Proteomes" id="UP001172159"/>
    </source>
</evidence>
<reference evidence="1" key="1">
    <citation type="submission" date="2023-06" db="EMBL/GenBank/DDBJ databases">
        <title>Genome-scale phylogeny and comparative genomics of the fungal order Sordariales.</title>
        <authorList>
            <consortium name="Lawrence Berkeley National Laboratory"/>
            <person name="Hensen N."/>
            <person name="Bonometti L."/>
            <person name="Westerberg I."/>
            <person name="Brannstrom I.O."/>
            <person name="Guillou S."/>
            <person name="Cros-Aarteil S."/>
            <person name="Calhoun S."/>
            <person name="Haridas S."/>
            <person name="Kuo A."/>
            <person name="Mondo S."/>
            <person name="Pangilinan J."/>
            <person name="Riley R."/>
            <person name="Labutti K."/>
            <person name="Andreopoulos B."/>
            <person name="Lipzen A."/>
            <person name="Chen C."/>
            <person name="Yanf M."/>
            <person name="Daum C."/>
            <person name="Ng V."/>
            <person name="Clum A."/>
            <person name="Steindorff A."/>
            <person name="Ohm R."/>
            <person name="Martin F."/>
            <person name="Silar P."/>
            <person name="Natvig D."/>
            <person name="Lalanne C."/>
            <person name="Gautier V."/>
            <person name="Ament-Velasquez S.L."/>
            <person name="Kruys A."/>
            <person name="Hutchinson M.I."/>
            <person name="Powell A.J."/>
            <person name="Barry K."/>
            <person name="Miller A.N."/>
            <person name="Grigoriev I.V."/>
            <person name="Debuchy R."/>
            <person name="Gladieux P."/>
            <person name="Thoren M.H."/>
            <person name="Johannesson H."/>
        </authorList>
    </citation>
    <scope>NUCLEOTIDE SEQUENCE</scope>
    <source>
        <strain evidence="1">CBS 540.89</strain>
    </source>
</reference>
<keyword evidence="2" id="KW-1185">Reference proteome</keyword>
<proteinExistence type="predicted"/>
<dbReference type="AlphaFoldDB" id="A0AA40K7M3"/>
<organism evidence="1 2">
    <name type="scientific">Apiosordaria backusii</name>
    <dbReference type="NCBI Taxonomy" id="314023"/>
    <lineage>
        <taxon>Eukaryota</taxon>
        <taxon>Fungi</taxon>
        <taxon>Dikarya</taxon>
        <taxon>Ascomycota</taxon>
        <taxon>Pezizomycotina</taxon>
        <taxon>Sordariomycetes</taxon>
        <taxon>Sordariomycetidae</taxon>
        <taxon>Sordariales</taxon>
        <taxon>Lasiosphaeriaceae</taxon>
        <taxon>Apiosordaria</taxon>
    </lineage>
</organism>
<accession>A0AA40K7M3</accession>
<comment type="caution">
    <text evidence="1">The sequence shown here is derived from an EMBL/GenBank/DDBJ whole genome shotgun (WGS) entry which is preliminary data.</text>
</comment>
<dbReference type="EMBL" id="JAUKTV010000001">
    <property type="protein sequence ID" value="KAK0748382.1"/>
    <property type="molecule type" value="Genomic_DNA"/>
</dbReference>
<gene>
    <name evidence="1" type="ORF">B0T21DRAFT_447123</name>
</gene>
<sequence length="151" mass="16752">MVTSGMTACTEALHYAMISETKACDCELNGLARYYKVSNIQGCFKQSRLQSREHQLSDSACHNAELPIRCSRQMRPNINMISQAQASAYINQPTHPQALMIEPPSLFRAQGLSELRASDDETDVESEADFDYDNNSSFTGDTDLGVYLNAS</sequence>
<protein>
    <submittedName>
        <fullName evidence="1">Uncharacterized protein</fullName>
    </submittedName>
</protein>
<name>A0AA40K7M3_9PEZI</name>